<keyword evidence="3" id="KW-1185">Reference proteome</keyword>
<organism evidence="2 3">
    <name type="scientific">Panicum virgatum</name>
    <name type="common">Blackwell switchgrass</name>
    <dbReference type="NCBI Taxonomy" id="38727"/>
    <lineage>
        <taxon>Eukaryota</taxon>
        <taxon>Viridiplantae</taxon>
        <taxon>Streptophyta</taxon>
        <taxon>Embryophyta</taxon>
        <taxon>Tracheophyta</taxon>
        <taxon>Spermatophyta</taxon>
        <taxon>Magnoliopsida</taxon>
        <taxon>Liliopsida</taxon>
        <taxon>Poales</taxon>
        <taxon>Poaceae</taxon>
        <taxon>PACMAD clade</taxon>
        <taxon>Panicoideae</taxon>
        <taxon>Panicodae</taxon>
        <taxon>Paniceae</taxon>
        <taxon>Panicinae</taxon>
        <taxon>Panicum</taxon>
        <taxon>Panicum sect. Hiantes</taxon>
    </lineage>
</organism>
<proteinExistence type="predicted"/>
<name>A0A8T0RPJ1_PANVG</name>
<feature type="region of interest" description="Disordered" evidence="1">
    <location>
        <begin position="98"/>
        <end position="120"/>
    </location>
</feature>
<evidence type="ECO:0000313" key="2">
    <source>
        <dbReference type="EMBL" id="KAG2586479.1"/>
    </source>
</evidence>
<gene>
    <name evidence="2" type="ORF">PVAP13_5NG039600</name>
</gene>
<reference evidence="2 3" key="1">
    <citation type="submission" date="2020-05" db="EMBL/GenBank/DDBJ databases">
        <title>WGS assembly of Panicum virgatum.</title>
        <authorList>
            <person name="Lovell J.T."/>
            <person name="Jenkins J."/>
            <person name="Shu S."/>
            <person name="Juenger T.E."/>
            <person name="Schmutz J."/>
        </authorList>
    </citation>
    <scope>NUCLEOTIDE SEQUENCE [LARGE SCALE GENOMIC DNA]</scope>
    <source>
        <strain evidence="3">cv. AP13</strain>
    </source>
</reference>
<comment type="caution">
    <text evidence="2">The sequence shown here is derived from an EMBL/GenBank/DDBJ whole genome shotgun (WGS) entry which is preliminary data.</text>
</comment>
<evidence type="ECO:0000313" key="3">
    <source>
        <dbReference type="Proteomes" id="UP000823388"/>
    </source>
</evidence>
<dbReference type="EMBL" id="CM029046">
    <property type="protein sequence ID" value="KAG2586479.1"/>
    <property type="molecule type" value="Genomic_DNA"/>
</dbReference>
<protein>
    <submittedName>
        <fullName evidence="2">Uncharacterized protein</fullName>
    </submittedName>
</protein>
<feature type="compositionally biased region" description="Low complexity" evidence="1">
    <location>
        <begin position="100"/>
        <end position="111"/>
    </location>
</feature>
<feature type="region of interest" description="Disordered" evidence="1">
    <location>
        <begin position="1"/>
        <end position="48"/>
    </location>
</feature>
<evidence type="ECO:0000256" key="1">
    <source>
        <dbReference type="SAM" id="MobiDB-lite"/>
    </source>
</evidence>
<feature type="compositionally biased region" description="Basic and acidic residues" evidence="1">
    <location>
        <begin position="21"/>
        <end position="39"/>
    </location>
</feature>
<dbReference type="AlphaFoldDB" id="A0A8T0RPJ1"/>
<sequence length="120" mass="13081">MLIEELTRKSRRSGPIEVEQEEKARETKWANRGDLERHPGLHRRPRLPAGPQAVAEQLHLHEGHPRGVRLPARAPGGGHLHEPLDGLGAALAVRAKVGLRSSPSSTTSSSSRCRRGSMLA</sequence>
<dbReference type="Proteomes" id="UP000823388">
    <property type="component" value="Chromosome 5N"/>
</dbReference>
<accession>A0A8T0RPJ1</accession>